<dbReference type="EMBL" id="JBHUCM010000051">
    <property type="protein sequence ID" value="MFD1545823.1"/>
    <property type="molecule type" value="Genomic_DNA"/>
</dbReference>
<evidence type="ECO:0000256" key="1">
    <source>
        <dbReference type="SAM" id="Phobius"/>
    </source>
</evidence>
<feature type="transmembrane region" description="Helical" evidence="1">
    <location>
        <begin position="20"/>
        <end position="43"/>
    </location>
</feature>
<comment type="caution">
    <text evidence="2">The sequence shown here is derived from an EMBL/GenBank/DDBJ whole genome shotgun (WGS) entry which is preliminary data.</text>
</comment>
<organism evidence="2 3">
    <name type="scientific">Nonomuraea guangzhouensis</name>
    <dbReference type="NCBI Taxonomy" id="1291555"/>
    <lineage>
        <taxon>Bacteria</taxon>
        <taxon>Bacillati</taxon>
        <taxon>Actinomycetota</taxon>
        <taxon>Actinomycetes</taxon>
        <taxon>Streptosporangiales</taxon>
        <taxon>Streptosporangiaceae</taxon>
        <taxon>Nonomuraea</taxon>
    </lineage>
</organism>
<name>A0ABW4GTP8_9ACTN</name>
<accession>A0ABW4GTP8</accession>
<evidence type="ECO:0000313" key="3">
    <source>
        <dbReference type="Proteomes" id="UP001597097"/>
    </source>
</evidence>
<reference evidence="3" key="1">
    <citation type="journal article" date="2019" name="Int. J. Syst. Evol. Microbiol.">
        <title>The Global Catalogue of Microorganisms (GCM) 10K type strain sequencing project: providing services to taxonomists for standard genome sequencing and annotation.</title>
        <authorList>
            <consortium name="The Broad Institute Genomics Platform"/>
            <consortium name="The Broad Institute Genome Sequencing Center for Infectious Disease"/>
            <person name="Wu L."/>
            <person name="Ma J."/>
        </authorList>
    </citation>
    <scope>NUCLEOTIDE SEQUENCE [LARGE SCALE GENOMIC DNA]</scope>
    <source>
        <strain evidence="3">CGMCC 1.15399</strain>
    </source>
</reference>
<evidence type="ECO:0000313" key="2">
    <source>
        <dbReference type="EMBL" id="MFD1545823.1"/>
    </source>
</evidence>
<keyword evidence="1" id="KW-1133">Transmembrane helix</keyword>
<protein>
    <submittedName>
        <fullName evidence="2">Uncharacterized protein</fullName>
    </submittedName>
</protein>
<sequence>MVTLALDDRHRSRHRLELGLSLFIGQAFLYNVMIVAGLVELFLGVKAERKGLEEIAAPLTAAEVDQAA</sequence>
<dbReference type="Proteomes" id="UP001597097">
    <property type="component" value="Unassembled WGS sequence"/>
</dbReference>
<dbReference type="RefSeq" id="WP_219539815.1">
    <property type="nucleotide sequence ID" value="NZ_JAHKRM010000078.1"/>
</dbReference>
<keyword evidence="1" id="KW-0472">Membrane</keyword>
<keyword evidence="1" id="KW-0812">Transmembrane</keyword>
<gene>
    <name evidence="2" type="ORF">ACFSJ0_52900</name>
</gene>
<keyword evidence="3" id="KW-1185">Reference proteome</keyword>
<proteinExistence type="predicted"/>